<dbReference type="SMART" id="SM01043">
    <property type="entry name" value="BTAD"/>
    <property type="match status" value="1"/>
</dbReference>
<dbReference type="Gene3D" id="3.40.50.10070">
    <property type="entry name" value="TolB, N-terminal domain"/>
    <property type="match status" value="1"/>
</dbReference>
<evidence type="ECO:0000313" key="2">
    <source>
        <dbReference type="EMBL" id="WOB06603.1"/>
    </source>
</evidence>
<organism evidence="2 3">
    <name type="scientific">Piscinibacter gummiphilus</name>
    <dbReference type="NCBI Taxonomy" id="946333"/>
    <lineage>
        <taxon>Bacteria</taxon>
        <taxon>Pseudomonadati</taxon>
        <taxon>Pseudomonadota</taxon>
        <taxon>Betaproteobacteria</taxon>
        <taxon>Burkholderiales</taxon>
        <taxon>Sphaerotilaceae</taxon>
        <taxon>Piscinibacter</taxon>
    </lineage>
</organism>
<protein>
    <submittedName>
        <fullName evidence="2">BTAD domain-containing putative transcriptional regulator</fullName>
    </submittedName>
</protein>
<dbReference type="InterPro" id="IPR005158">
    <property type="entry name" value="BTAD"/>
</dbReference>
<gene>
    <name evidence="2" type="ORF">RXV79_16925</name>
</gene>
<dbReference type="Pfam" id="PF03704">
    <property type="entry name" value="BTAD"/>
    <property type="match status" value="1"/>
</dbReference>
<dbReference type="PANTHER" id="PTHR35807">
    <property type="entry name" value="TRANSCRIPTIONAL REGULATOR REDD-RELATED"/>
    <property type="match status" value="1"/>
</dbReference>
<dbReference type="RefSeq" id="WP_316699124.1">
    <property type="nucleotide sequence ID" value="NZ_CP136336.1"/>
</dbReference>
<dbReference type="EMBL" id="CP136336">
    <property type="protein sequence ID" value="WOB06603.1"/>
    <property type="molecule type" value="Genomic_DNA"/>
</dbReference>
<name>A0ABZ0CNQ4_9BURK</name>
<sequence length="623" mass="68920">MSRHHLCELLWDLPNDPRGELRWCLSKLRGVLDEEGQTRVLAEGESLRLDLTGVDVDATRLAHALQGGVATLGAEALRAWALEFRGDFLEGLDIPRSAAYTAWLTAQRRRFRAAHAAVLEQLAMSLPPAADEAVPTFEAWLRLAPFDGRAHEGLLNALAASGRLREGDEHLAVVARQYEAEGQDWGAIGHAWRAAKQRHSRPALVVAVEVIKSEPEPSLPPARARRASLAVMPFSDRSRGVSARGGLGDGLAHDIITRLSKLRSMFVIAQGTVFALDERRIGAEDAARRLDVDYVAGGALRVEPGGRLTVSVQLSETRTARVLWADTFQGRLGDTFGVLDEIGDRIVASLSGQIEVAERNRAILKSPNSLDAWEAHHRGLWHMMRFNREDNEQARHFFQTAVQLDPSFARPYAGLSFTHFQDAFLGWSDRPQAEEQAYRIASQGLMADDLDPAARWALGRAHWLRGRLDESIAELDICVDLSPNFAHGHYTRAFVHSQSGDAQLAIEATDHARDLSPFDPLLFAMLGTRALALLRLGRYDEAADWAMKAAARPNAHVHIMSIAKHCLAMAGRREQALEMAAAIQRVQPGYRLDDFLSAFHYGSDADALMRQADHRMAGWSHSH</sequence>
<dbReference type="InterPro" id="IPR011990">
    <property type="entry name" value="TPR-like_helical_dom_sf"/>
</dbReference>
<evidence type="ECO:0000313" key="3">
    <source>
        <dbReference type="Proteomes" id="UP001303946"/>
    </source>
</evidence>
<reference evidence="2 3" key="1">
    <citation type="submission" date="2023-10" db="EMBL/GenBank/DDBJ databases">
        <title>Bacteria for the degradation of biodegradable plastic PBAT(Polybutylene adipate terephthalate).</title>
        <authorList>
            <person name="Weon H.-Y."/>
            <person name="Yeon J."/>
        </authorList>
    </citation>
    <scope>NUCLEOTIDE SEQUENCE [LARGE SCALE GENOMIC DNA]</scope>
    <source>
        <strain evidence="2 3">SBD 7-3</strain>
    </source>
</reference>
<dbReference type="InterPro" id="IPR051677">
    <property type="entry name" value="AfsR-DnrI-RedD_regulator"/>
</dbReference>
<proteinExistence type="predicted"/>
<accession>A0ABZ0CNQ4</accession>
<dbReference type="SUPFAM" id="SSF48452">
    <property type="entry name" value="TPR-like"/>
    <property type="match status" value="1"/>
</dbReference>
<evidence type="ECO:0000259" key="1">
    <source>
        <dbReference type="SMART" id="SM01043"/>
    </source>
</evidence>
<feature type="domain" description="Bacterial transcriptional activator" evidence="1">
    <location>
        <begin position="56"/>
        <end position="193"/>
    </location>
</feature>
<dbReference type="Gene3D" id="1.25.40.10">
    <property type="entry name" value="Tetratricopeptide repeat domain"/>
    <property type="match status" value="2"/>
</dbReference>
<dbReference type="Proteomes" id="UP001303946">
    <property type="component" value="Chromosome"/>
</dbReference>
<dbReference type="SMART" id="SM00028">
    <property type="entry name" value="TPR"/>
    <property type="match status" value="4"/>
</dbReference>
<keyword evidence="3" id="KW-1185">Reference proteome</keyword>
<dbReference type="InterPro" id="IPR019734">
    <property type="entry name" value="TPR_rpt"/>
</dbReference>